<accession>A0ABU6QK17</accession>
<evidence type="ECO:0000256" key="1">
    <source>
        <dbReference type="SAM" id="MobiDB-lite"/>
    </source>
</evidence>
<gene>
    <name evidence="2" type="ORF">PIB30_059900</name>
</gene>
<comment type="caution">
    <text evidence="2">The sequence shown here is derived from an EMBL/GenBank/DDBJ whole genome shotgun (WGS) entry which is preliminary data.</text>
</comment>
<dbReference type="Proteomes" id="UP001341840">
    <property type="component" value="Unassembled WGS sequence"/>
</dbReference>
<evidence type="ECO:0000313" key="2">
    <source>
        <dbReference type="EMBL" id="MED6112240.1"/>
    </source>
</evidence>
<dbReference type="EMBL" id="JASCZI010000522">
    <property type="protein sequence ID" value="MED6112240.1"/>
    <property type="molecule type" value="Genomic_DNA"/>
</dbReference>
<keyword evidence="3" id="KW-1185">Reference proteome</keyword>
<organism evidence="2 3">
    <name type="scientific">Stylosanthes scabra</name>
    <dbReference type="NCBI Taxonomy" id="79078"/>
    <lineage>
        <taxon>Eukaryota</taxon>
        <taxon>Viridiplantae</taxon>
        <taxon>Streptophyta</taxon>
        <taxon>Embryophyta</taxon>
        <taxon>Tracheophyta</taxon>
        <taxon>Spermatophyta</taxon>
        <taxon>Magnoliopsida</taxon>
        <taxon>eudicotyledons</taxon>
        <taxon>Gunneridae</taxon>
        <taxon>Pentapetalae</taxon>
        <taxon>rosids</taxon>
        <taxon>fabids</taxon>
        <taxon>Fabales</taxon>
        <taxon>Fabaceae</taxon>
        <taxon>Papilionoideae</taxon>
        <taxon>50 kb inversion clade</taxon>
        <taxon>dalbergioids sensu lato</taxon>
        <taxon>Dalbergieae</taxon>
        <taxon>Pterocarpus clade</taxon>
        <taxon>Stylosanthes</taxon>
    </lineage>
</organism>
<reference evidence="2 3" key="1">
    <citation type="journal article" date="2023" name="Plants (Basel)">
        <title>Bridging the Gap: Combining Genomics and Transcriptomics Approaches to Understand Stylosanthes scabra, an Orphan Legume from the Brazilian Caatinga.</title>
        <authorList>
            <person name="Ferreira-Neto J.R.C."/>
            <person name="da Silva M.D."/>
            <person name="Binneck E."/>
            <person name="de Melo N.F."/>
            <person name="da Silva R.H."/>
            <person name="de Melo A.L.T.M."/>
            <person name="Pandolfi V."/>
            <person name="Bustamante F.O."/>
            <person name="Brasileiro-Vidal A.C."/>
            <person name="Benko-Iseppon A.M."/>
        </authorList>
    </citation>
    <scope>NUCLEOTIDE SEQUENCE [LARGE SCALE GENOMIC DNA]</scope>
    <source>
        <tissue evidence="2">Leaves</tissue>
    </source>
</reference>
<feature type="region of interest" description="Disordered" evidence="1">
    <location>
        <begin position="1"/>
        <end position="92"/>
    </location>
</feature>
<sequence length="143" mass="15829">MWDAREEAQLPIFPSADLRPSRVFPPRLPPGQTPDAPELRQPEDGDLPALNPRVGRRARTRARARGGAPRGGPGDEAPDDPPTPHEHPVDPRAQCTVILLRVCHHSPHSPPKRLGVHLQVLVVTSLGRLHRPIWHSSLGMDTW</sequence>
<proteinExistence type="predicted"/>
<feature type="compositionally biased region" description="Basic residues" evidence="1">
    <location>
        <begin position="54"/>
        <end position="64"/>
    </location>
</feature>
<name>A0ABU6QK17_9FABA</name>
<protein>
    <submittedName>
        <fullName evidence="2">Uncharacterized protein</fullName>
    </submittedName>
</protein>
<evidence type="ECO:0000313" key="3">
    <source>
        <dbReference type="Proteomes" id="UP001341840"/>
    </source>
</evidence>